<evidence type="ECO:0000256" key="9">
    <source>
        <dbReference type="SAM" id="Phobius"/>
    </source>
</evidence>
<comment type="similarity">
    <text evidence="3">Belongs to the wax synthase family.</text>
</comment>
<evidence type="ECO:0000256" key="4">
    <source>
        <dbReference type="ARBA" id="ARBA00022679"/>
    </source>
</evidence>
<name>A0AAJ0B803_9PEZI</name>
<feature type="transmembrane region" description="Helical" evidence="9">
    <location>
        <begin position="388"/>
        <end position="407"/>
    </location>
</feature>
<evidence type="ECO:0000256" key="7">
    <source>
        <dbReference type="ARBA" id="ARBA00023136"/>
    </source>
</evidence>
<reference evidence="11" key="1">
    <citation type="submission" date="2023-06" db="EMBL/GenBank/DDBJ databases">
        <title>Genome-scale phylogeny and comparative genomics of the fungal order Sordariales.</title>
        <authorList>
            <consortium name="Lawrence Berkeley National Laboratory"/>
            <person name="Hensen N."/>
            <person name="Bonometti L."/>
            <person name="Westerberg I."/>
            <person name="Brannstrom I.O."/>
            <person name="Guillou S."/>
            <person name="Cros-Aarteil S."/>
            <person name="Calhoun S."/>
            <person name="Haridas S."/>
            <person name="Kuo A."/>
            <person name="Mondo S."/>
            <person name="Pangilinan J."/>
            <person name="Riley R."/>
            <person name="Labutti K."/>
            <person name="Andreopoulos B."/>
            <person name="Lipzen A."/>
            <person name="Chen C."/>
            <person name="Yanf M."/>
            <person name="Daum C."/>
            <person name="Ng V."/>
            <person name="Clum A."/>
            <person name="Steindorff A."/>
            <person name="Ohm R."/>
            <person name="Martin F."/>
            <person name="Silar P."/>
            <person name="Natvig D."/>
            <person name="Lalanne C."/>
            <person name="Gautier V."/>
            <person name="Ament-Velasquez S.L."/>
            <person name="Kruys A."/>
            <person name="Hutchinson M.I."/>
            <person name="Powell A.J."/>
            <person name="Barry K."/>
            <person name="Miller A.N."/>
            <person name="Grigoriev I.V."/>
            <person name="Debuchy R."/>
            <person name="Gladieux P."/>
            <person name="Thoren M.H."/>
            <person name="Johannesson H."/>
        </authorList>
    </citation>
    <scope>NUCLEOTIDE SEQUENCE</scope>
    <source>
        <strain evidence="11">PSN4</strain>
    </source>
</reference>
<dbReference type="GO" id="GO:0006629">
    <property type="term" value="P:lipid metabolic process"/>
    <property type="evidence" value="ECO:0007669"/>
    <property type="project" value="InterPro"/>
</dbReference>
<dbReference type="GO" id="GO:0008374">
    <property type="term" value="F:O-acyltransferase activity"/>
    <property type="evidence" value="ECO:0007669"/>
    <property type="project" value="InterPro"/>
</dbReference>
<keyword evidence="4 11" id="KW-0808">Transferase</keyword>
<dbReference type="PANTHER" id="PTHR31595:SF57">
    <property type="entry name" value="OS04G0481900 PROTEIN"/>
    <property type="match status" value="1"/>
</dbReference>
<feature type="transmembrane region" description="Helical" evidence="9">
    <location>
        <begin position="68"/>
        <end position="86"/>
    </location>
</feature>
<comment type="caution">
    <text evidence="11">The sequence shown here is derived from an EMBL/GenBank/DDBJ whole genome shotgun (WGS) entry which is preliminary data.</text>
</comment>
<keyword evidence="6 9" id="KW-1133">Transmembrane helix</keyword>
<comment type="pathway">
    <text evidence="2">Secondary metabolite biosynthesis.</text>
</comment>
<dbReference type="Proteomes" id="UP001239445">
    <property type="component" value="Unassembled WGS sequence"/>
</dbReference>
<keyword evidence="12" id="KW-1185">Reference proteome</keyword>
<gene>
    <name evidence="11" type="ORF">QBC47DRAFT_305760</name>
</gene>
<comment type="subcellular location">
    <subcellularLocation>
        <location evidence="1">Membrane</location>
        <topology evidence="1">Multi-pass membrane protein</topology>
    </subcellularLocation>
</comment>
<feature type="transmembrane region" description="Helical" evidence="9">
    <location>
        <begin position="98"/>
        <end position="122"/>
    </location>
</feature>
<protein>
    <submittedName>
        <fullName evidence="11">Membrane bound O-acyl transferase family-domain-containing protein</fullName>
    </submittedName>
</protein>
<feature type="domain" description="Wax synthase" evidence="10">
    <location>
        <begin position="338"/>
        <end position="427"/>
    </location>
</feature>
<evidence type="ECO:0000256" key="8">
    <source>
        <dbReference type="SAM" id="MobiDB-lite"/>
    </source>
</evidence>
<dbReference type="PANTHER" id="PTHR31595">
    <property type="entry name" value="LONG-CHAIN-ALCOHOL O-FATTY-ACYLTRANSFERASE 3-RELATED"/>
    <property type="match status" value="1"/>
</dbReference>
<dbReference type="Pfam" id="PF13813">
    <property type="entry name" value="MBOAT_2"/>
    <property type="match status" value="1"/>
</dbReference>
<feature type="transmembrane region" description="Helical" evidence="9">
    <location>
        <begin position="290"/>
        <end position="318"/>
    </location>
</feature>
<dbReference type="GO" id="GO:0016020">
    <property type="term" value="C:membrane"/>
    <property type="evidence" value="ECO:0007669"/>
    <property type="project" value="UniProtKB-SubCell"/>
</dbReference>
<evidence type="ECO:0000256" key="3">
    <source>
        <dbReference type="ARBA" id="ARBA00007282"/>
    </source>
</evidence>
<evidence type="ECO:0000313" key="12">
    <source>
        <dbReference type="Proteomes" id="UP001239445"/>
    </source>
</evidence>
<dbReference type="AlphaFoldDB" id="A0AAJ0B803"/>
<sequence length="530" mass="59096">MSPNWHPALSHAWAWDTNLPARYLGLYRAEFYSEVLSLGTARYFVIPYTLFGCLLPVLYLSVPHRDRLWLRSARFVVALGVVLLNWEIIRSGTSSASIAVSYATGLVAAWGTVWGVGLVLCVDVQRGVARVRVRERRGGGWAGEGGADRLTGGEEEEKKQAAVADEGELPPREYEHYWETYPEDGGFFKRLAWVWDLFSSFRGIGWNIAIPSVPHPRPGVDLSAAISSMPLKSPTGFHRSTTYRAFLANRLFHLAWSYIVLDLWTITARFDPYFVPGPSPAPSHALPPALAPLPASVLSLLRSAAAAAGVLAALFSYFNFPQLVAASLPGYNPLWQHPSIFGSFSANILDRGLAGLWGGWWHQSFRLGFTLPTRFLVRKGVLLEKGTLTKLVGMFIAFLLSGIMHAAGGYTSIPETTVIYTPVLFFMLQFVGICLQSGLGWAVFRMIGDVPRGWKRAGNLVFVVAWMHWTNGLFIGDLSRSAIWLFEPVPFSVLRAVGLGPKGDSAWRWDREYMPRWHWGTHWWETGVRI</sequence>
<evidence type="ECO:0000313" key="11">
    <source>
        <dbReference type="EMBL" id="KAK1752449.1"/>
    </source>
</evidence>
<dbReference type="InterPro" id="IPR044851">
    <property type="entry name" value="Wax_synthase"/>
</dbReference>
<accession>A0AAJ0B803</accession>
<dbReference type="InterPro" id="IPR032805">
    <property type="entry name" value="Wax_synthase_dom"/>
</dbReference>
<evidence type="ECO:0000256" key="1">
    <source>
        <dbReference type="ARBA" id="ARBA00004141"/>
    </source>
</evidence>
<keyword evidence="7 9" id="KW-0472">Membrane</keyword>
<evidence type="ECO:0000256" key="6">
    <source>
        <dbReference type="ARBA" id="ARBA00022989"/>
    </source>
</evidence>
<feature type="transmembrane region" description="Helical" evidence="9">
    <location>
        <begin position="251"/>
        <end position="270"/>
    </location>
</feature>
<feature type="transmembrane region" description="Helical" evidence="9">
    <location>
        <begin position="419"/>
        <end position="444"/>
    </location>
</feature>
<evidence type="ECO:0000256" key="5">
    <source>
        <dbReference type="ARBA" id="ARBA00022692"/>
    </source>
</evidence>
<evidence type="ECO:0000256" key="2">
    <source>
        <dbReference type="ARBA" id="ARBA00005179"/>
    </source>
</evidence>
<evidence type="ECO:0000259" key="10">
    <source>
        <dbReference type="Pfam" id="PF13813"/>
    </source>
</evidence>
<organism evidence="11 12">
    <name type="scientific">Echria macrotheca</name>
    <dbReference type="NCBI Taxonomy" id="438768"/>
    <lineage>
        <taxon>Eukaryota</taxon>
        <taxon>Fungi</taxon>
        <taxon>Dikarya</taxon>
        <taxon>Ascomycota</taxon>
        <taxon>Pezizomycotina</taxon>
        <taxon>Sordariomycetes</taxon>
        <taxon>Sordariomycetidae</taxon>
        <taxon>Sordariales</taxon>
        <taxon>Schizotheciaceae</taxon>
        <taxon>Echria</taxon>
    </lineage>
</organism>
<keyword evidence="5 9" id="KW-0812">Transmembrane</keyword>
<feature type="region of interest" description="Disordered" evidence="8">
    <location>
        <begin position="142"/>
        <end position="166"/>
    </location>
</feature>
<feature type="transmembrane region" description="Helical" evidence="9">
    <location>
        <begin position="41"/>
        <end position="61"/>
    </location>
</feature>
<dbReference type="EMBL" id="MU839839">
    <property type="protein sequence ID" value="KAK1752449.1"/>
    <property type="molecule type" value="Genomic_DNA"/>
</dbReference>
<proteinExistence type="inferred from homology"/>
<feature type="transmembrane region" description="Helical" evidence="9">
    <location>
        <begin position="456"/>
        <end position="476"/>
    </location>
</feature>